<evidence type="ECO:0000313" key="3">
    <source>
        <dbReference type="EMBL" id="CAH0992618.1"/>
    </source>
</evidence>
<gene>
    <name evidence="3" type="primary">ttgF</name>
    <name evidence="3" type="ORF">SIN8267_02751</name>
</gene>
<evidence type="ECO:0000256" key="2">
    <source>
        <dbReference type="SAM" id="MobiDB-lite"/>
    </source>
</evidence>
<comment type="similarity">
    <text evidence="1">Belongs to the outer membrane factor (OMF) (TC 1.B.17) family.</text>
</comment>
<evidence type="ECO:0000313" key="4">
    <source>
        <dbReference type="Proteomes" id="UP000838100"/>
    </source>
</evidence>
<comment type="caution">
    <text evidence="3">The sequence shown here is derived from an EMBL/GenBank/DDBJ whole genome shotgun (WGS) entry which is preliminary data.</text>
</comment>
<dbReference type="RefSeq" id="WP_237445299.1">
    <property type="nucleotide sequence ID" value="NZ_CAKLPX010000003.1"/>
</dbReference>
<accession>A0ABM9AHW1</accession>
<dbReference type="Pfam" id="PF02321">
    <property type="entry name" value="OEP"/>
    <property type="match status" value="2"/>
</dbReference>
<dbReference type="InterPro" id="IPR010131">
    <property type="entry name" value="MdtP/NodT-like"/>
</dbReference>
<dbReference type="Gene3D" id="2.20.200.10">
    <property type="entry name" value="Outer membrane efflux proteins (OEP)"/>
    <property type="match status" value="1"/>
</dbReference>
<dbReference type="PROSITE" id="PS51257">
    <property type="entry name" value="PROKAR_LIPOPROTEIN"/>
    <property type="match status" value="1"/>
</dbReference>
<feature type="region of interest" description="Disordered" evidence="2">
    <location>
        <begin position="528"/>
        <end position="551"/>
    </location>
</feature>
<reference evidence="3" key="1">
    <citation type="submission" date="2021-12" db="EMBL/GenBank/DDBJ databases">
        <authorList>
            <person name="Rodrigo-Torres L."/>
            <person name="Arahal R. D."/>
            <person name="Lucena T."/>
        </authorList>
    </citation>
    <scope>NUCLEOTIDE SEQUENCE</scope>
    <source>
        <strain evidence="3">CECT 8267</strain>
    </source>
</reference>
<keyword evidence="4" id="KW-1185">Reference proteome</keyword>
<sequence>MKVKPFHPYISRTAIVLLLATVSGCTLLGPDFIEQQPAQLPSSWQQADSEQSYQQTRLWWTQFNDPMLNQLVDLAHQQNLSLESAGLKIVQARAALGFSDGLQYPQSQSVSGAGVLGYQNEADYTSVNLGFDMGWEMDIWGKYARGIESSEANLYASMASYDQVMISITAEVVRNYINYRTFQERVFLSQQNIKIQQRVTEITQIQFESGDVSELDVQQSKTQLYATLSVLPSLEISQIKARNALAALLGMLPEQVEELLQNSEQKLTLDQHEKRIAATTESNIRAVDNYDSFSIIPSIPIMSTEINAGLLARRPDIQIAQMQAKAQSARIGVAEAALYPSFTLFGSIGVGQTVADGGSYSLSDSVYANVGPAFSWNIFQYGRLKNQVRVEDALFQASLTNYNQTVIDAIVEVDNAVEAYQRFNQQSEYSKASVEASVRAFNISMRQYENGLVTYQRLLSTVEKMTRNEDNYAQIKGNIAGQVVQIYKALGGGWALDSGQSLLNDQIIEQMTERTDWGDMLSEPIVRESYDKELKQRESDREGDTQSVSDE</sequence>
<organism evidence="3 4">
    <name type="scientific">Sinobacterium norvegicum</name>
    <dbReference type="NCBI Taxonomy" id="1641715"/>
    <lineage>
        <taxon>Bacteria</taxon>
        <taxon>Pseudomonadati</taxon>
        <taxon>Pseudomonadota</taxon>
        <taxon>Gammaproteobacteria</taxon>
        <taxon>Cellvibrionales</taxon>
        <taxon>Spongiibacteraceae</taxon>
        <taxon>Sinobacterium</taxon>
    </lineage>
</organism>
<dbReference type="Gene3D" id="1.20.1600.10">
    <property type="entry name" value="Outer membrane efflux proteins (OEP)"/>
    <property type="match status" value="1"/>
</dbReference>
<proteinExistence type="inferred from homology"/>
<dbReference type="InterPro" id="IPR003423">
    <property type="entry name" value="OMP_efflux"/>
</dbReference>
<protein>
    <submittedName>
        <fullName evidence="3">Toluene efflux pump outer membrane protein TtgF</fullName>
    </submittedName>
</protein>
<feature type="compositionally biased region" description="Basic and acidic residues" evidence="2">
    <location>
        <begin position="528"/>
        <end position="544"/>
    </location>
</feature>
<dbReference type="PANTHER" id="PTHR30203:SF31">
    <property type="entry name" value="RND EFFLUX SYSTEM, OUTER MEMBRANE LIPOPROTEIN, NODT"/>
    <property type="match status" value="1"/>
</dbReference>
<dbReference type="SUPFAM" id="SSF56954">
    <property type="entry name" value="Outer membrane efflux proteins (OEP)"/>
    <property type="match status" value="1"/>
</dbReference>
<dbReference type="EMBL" id="CAKLPX010000003">
    <property type="protein sequence ID" value="CAH0992618.1"/>
    <property type="molecule type" value="Genomic_DNA"/>
</dbReference>
<dbReference type="Proteomes" id="UP000838100">
    <property type="component" value="Unassembled WGS sequence"/>
</dbReference>
<name>A0ABM9AHW1_9GAMM</name>
<dbReference type="PANTHER" id="PTHR30203">
    <property type="entry name" value="OUTER MEMBRANE CATION EFFLUX PROTEIN"/>
    <property type="match status" value="1"/>
</dbReference>
<evidence type="ECO:0000256" key="1">
    <source>
        <dbReference type="ARBA" id="ARBA00007613"/>
    </source>
</evidence>